<dbReference type="SUPFAM" id="SSF109854">
    <property type="entry name" value="DinB/YfiT-like putative metalloenzymes"/>
    <property type="match status" value="1"/>
</dbReference>
<sequence>MHDLDALDLSTALLRARLAAVPGDRWEAATPCEAWTVRDVAAHVVGDAVRYRLWLEGAPDEEVVASRAVDFAGDDPVAALDRIQGALREALAAPGALDHTVAHSAGVIVGRELLELRMLEQALHAWDIAVGSGTDDTIGDELCARLLRATPTIDRLRSAGYYAAAAAPAGSLQEQLLRAAGRLRT</sequence>
<feature type="domain" description="Mycothiol-dependent maleylpyruvate isomerase metal-binding" evidence="1">
    <location>
        <begin position="9"/>
        <end position="129"/>
    </location>
</feature>
<dbReference type="Gene3D" id="1.20.120.450">
    <property type="entry name" value="dinb family like domain"/>
    <property type="match status" value="1"/>
</dbReference>
<evidence type="ECO:0000259" key="1">
    <source>
        <dbReference type="Pfam" id="PF11716"/>
    </source>
</evidence>
<gene>
    <name evidence="2" type="ORF">ACFQ3F_15680</name>
</gene>
<name>A0ABW3W4X3_9ACTN</name>
<organism evidence="2 3">
    <name type="scientific">Nocardioides ginsengisoli</name>
    <dbReference type="NCBI Taxonomy" id="363868"/>
    <lineage>
        <taxon>Bacteria</taxon>
        <taxon>Bacillati</taxon>
        <taxon>Actinomycetota</taxon>
        <taxon>Actinomycetes</taxon>
        <taxon>Propionibacteriales</taxon>
        <taxon>Nocardioidaceae</taxon>
        <taxon>Nocardioides</taxon>
    </lineage>
</organism>
<proteinExistence type="predicted"/>
<dbReference type="EMBL" id="JBHTLX010000020">
    <property type="protein sequence ID" value="MFD1249238.1"/>
    <property type="molecule type" value="Genomic_DNA"/>
</dbReference>
<dbReference type="RefSeq" id="WP_367921756.1">
    <property type="nucleotide sequence ID" value="NZ_BAABAC010000049.1"/>
</dbReference>
<dbReference type="Pfam" id="PF11716">
    <property type="entry name" value="MDMPI_N"/>
    <property type="match status" value="1"/>
</dbReference>
<dbReference type="NCBIfam" id="TIGR03086">
    <property type="entry name" value="TIGR03086 family metal-binding protein"/>
    <property type="match status" value="1"/>
</dbReference>
<reference evidence="3" key="1">
    <citation type="journal article" date="2019" name="Int. J. Syst. Evol. Microbiol.">
        <title>The Global Catalogue of Microorganisms (GCM) 10K type strain sequencing project: providing services to taxonomists for standard genome sequencing and annotation.</title>
        <authorList>
            <consortium name="The Broad Institute Genomics Platform"/>
            <consortium name="The Broad Institute Genome Sequencing Center for Infectious Disease"/>
            <person name="Wu L."/>
            <person name="Ma J."/>
        </authorList>
    </citation>
    <scope>NUCLEOTIDE SEQUENCE [LARGE SCALE GENOMIC DNA]</scope>
    <source>
        <strain evidence="3">CCUG 52478</strain>
    </source>
</reference>
<accession>A0ABW3W4X3</accession>
<dbReference type="NCBIfam" id="TIGR03083">
    <property type="entry name" value="maleylpyruvate isomerase family mycothiol-dependent enzyme"/>
    <property type="match status" value="1"/>
</dbReference>
<keyword evidence="3" id="KW-1185">Reference proteome</keyword>
<dbReference type="InterPro" id="IPR034660">
    <property type="entry name" value="DinB/YfiT-like"/>
</dbReference>
<evidence type="ECO:0000313" key="2">
    <source>
        <dbReference type="EMBL" id="MFD1249238.1"/>
    </source>
</evidence>
<protein>
    <submittedName>
        <fullName evidence="2">TIGR03086 family metal-binding protein</fullName>
    </submittedName>
</protein>
<dbReference type="InterPro" id="IPR024344">
    <property type="entry name" value="MDMPI_metal-binding"/>
</dbReference>
<dbReference type="InterPro" id="IPR017520">
    <property type="entry name" value="CHP03086"/>
</dbReference>
<dbReference type="Proteomes" id="UP001597229">
    <property type="component" value="Unassembled WGS sequence"/>
</dbReference>
<comment type="caution">
    <text evidence="2">The sequence shown here is derived from an EMBL/GenBank/DDBJ whole genome shotgun (WGS) entry which is preliminary data.</text>
</comment>
<evidence type="ECO:0000313" key="3">
    <source>
        <dbReference type="Proteomes" id="UP001597229"/>
    </source>
</evidence>
<dbReference type="InterPro" id="IPR017517">
    <property type="entry name" value="Maleyloyr_isom"/>
</dbReference>